<comment type="caution">
    <text evidence="1">The sequence shown here is derived from an EMBL/GenBank/DDBJ whole genome shotgun (WGS) entry which is preliminary data.</text>
</comment>
<accession>A0ACA9QBW2</accession>
<organism evidence="1 2">
    <name type="scientific">Racocetra persica</name>
    <dbReference type="NCBI Taxonomy" id="160502"/>
    <lineage>
        <taxon>Eukaryota</taxon>
        <taxon>Fungi</taxon>
        <taxon>Fungi incertae sedis</taxon>
        <taxon>Mucoromycota</taxon>
        <taxon>Glomeromycotina</taxon>
        <taxon>Glomeromycetes</taxon>
        <taxon>Diversisporales</taxon>
        <taxon>Gigasporaceae</taxon>
        <taxon>Racocetra</taxon>
    </lineage>
</organism>
<evidence type="ECO:0000313" key="1">
    <source>
        <dbReference type="EMBL" id="CAG8744545.1"/>
    </source>
</evidence>
<protein>
    <submittedName>
        <fullName evidence="1">20660_t:CDS:1</fullName>
    </submittedName>
</protein>
<evidence type="ECO:0000313" key="2">
    <source>
        <dbReference type="Proteomes" id="UP000789920"/>
    </source>
</evidence>
<feature type="non-terminal residue" evidence="1">
    <location>
        <position position="96"/>
    </location>
</feature>
<gene>
    <name evidence="1" type="ORF">RPERSI_LOCUS13511</name>
</gene>
<reference evidence="1" key="1">
    <citation type="submission" date="2021-06" db="EMBL/GenBank/DDBJ databases">
        <authorList>
            <person name="Kallberg Y."/>
            <person name="Tangrot J."/>
            <person name="Rosling A."/>
        </authorList>
    </citation>
    <scope>NUCLEOTIDE SEQUENCE</scope>
    <source>
        <strain evidence="1">MA461A</strain>
    </source>
</reference>
<sequence length="96" mass="11154">KKFNETYPNGMKRTTFIVRLSNSTNLKYCEDLDETDLDQNNERENTINNNFIVLITIPSIIDVGFLLTKGWVLKSSQKLDNRDGTRIKQDVRAMLE</sequence>
<dbReference type="Proteomes" id="UP000789920">
    <property type="component" value="Unassembled WGS sequence"/>
</dbReference>
<keyword evidence="2" id="KW-1185">Reference proteome</keyword>
<name>A0ACA9QBW2_9GLOM</name>
<proteinExistence type="predicted"/>
<dbReference type="EMBL" id="CAJVQC010030072">
    <property type="protein sequence ID" value="CAG8744545.1"/>
    <property type="molecule type" value="Genomic_DNA"/>
</dbReference>
<feature type="non-terminal residue" evidence="1">
    <location>
        <position position="1"/>
    </location>
</feature>